<dbReference type="Pfam" id="PF04552">
    <property type="entry name" value="Sigma54_DBD"/>
    <property type="match status" value="1"/>
</dbReference>
<dbReference type="InterPro" id="IPR007046">
    <property type="entry name" value="RNA_pol_sigma_54_core-bd"/>
</dbReference>
<keyword evidence="8" id="KW-0804">Transcription</keyword>
<evidence type="ECO:0000256" key="6">
    <source>
        <dbReference type="ARBA" id="ARBA00023082"/>
    </source>
</evidence>
<dbReference type="GO" id="GO:0006352">
    <property type="term" value="P:DNA-templated transcription initiation"/>
    <property type="evidence" value="ECO:0007669"/>
    <property type="project" value="InterPro"/>
</dbReference>
<gene>
    <name evidence="11" type="ORF">SAMN05421852_101171</name>
</gene>
<dbReference type="EMBL" id="FORR01000001">
    <property type="protein sequence ID" value="SFI62492.1"/>
    <property type="molecule type" value="Genomic_DNA"/>
</dbReference>
<dbReference type="RefSeq" id="WP_093227142.1">
    <property type="nucleotide sequence ID" value="NZ_FORR01000001.1"/>
</dbReference>
<keyword evidence="3" id="KW-0808">Transferase</keyword>
<dbReference type="GO" id="GO:0016987">
    <property type="term" value="F:sigma factor activity"/>
    <property type="evidence" value="ECO:0007669"/>
    <property type="project" value="UniProtKB-KW"/>
</dbReference>
<dbReference type="InterPro" id="IPR000394">
    <property type="entry name" value="RNA_pol_sigma_54"/>
</dbReference>
<dbReference type="InterPro" id="IPR038709">
    <property type="entry name" value="RpoN_core-bd_sf"/>
</dbReference>
<dbReference type="Proteomes" id="UP000199545">
    <property type="component" value="Unassembled WGS sequence"/>
</dbReference>
<comment type="similarity">
    <text evidence="1">Belongs to the sigma-54 factor family.</text>
</comment>
<dbReference type="OrthoDB" id="9814402at2"/>
<evidence type="ECO:0000313" key="11">
    <source>
        <dbReference type="EMBL" id="SFI62492.1"/>
    </source>
</evidence>
<dbReference type="Gene3D" id="1.10.10.60">
    <property type="entry name" value="Homeodomain-like"/>
    <property type="match status" value="1"/>
</dbReference>
<evidence type="ECO:0000256" key="5">
    <source>
        <dbReference type="ARBA" id="ARBA00023015"/>
    </source>
</evidence>
<evidence type="ECO:0000313" key="12">
    <source>
        <dbReference type="Proteomes" id="UP000199545"/>
    </source>
</evidence>
<dbReference type="PANTHER" id="PTHR32248">
    <property type="entry name" value="RNA POLYMERASE SIGMA-54 FACTOR"/>
    <property type="match status" value="1"/>
</dbReference>
<dbReference type="InterPro" id="IPR007634">
    <property type="entry name" value="RNA_pol_sigma_54_DNA-bd"/>
</dbReference>
<evidence type="ECO:0000256" key="2">
    <source>
        <dbReference type="ARBA" id="ARBA00022478"/>
    </source>
</evidence>
<evidence type="ECO:0000259" key="10">
    <source>
        <dbReference type="Pfam" id="PF04963"/>
    </source>
</evidence>
<dbReference type="PIRSF" id="PIRSF000774">
    <property type="entry name" value="RpoN"/>
    <property type="match status" value="1"/>
</dbReference>
<dbReference type="Gene3D" id="1.10.10.1330">
    <property type="entry name" value="RNA polymerase sigma-54 factor, core-binding domain"/>
    <property type="match status" value="1"/>
</dbReference>
<dbReference type="GO" id="GO:0016779">
    <property type="term" value="F:nucleotidyltransferase activity"/>
    <property type="evidence" value="ECO:0007669"/>
    <property type="project" value="UniProtKB-KW"/>
</dbReference>
<dbReference type="PANTHER" id="PTHR32248:SF4">
    <property type="entry name" value="RNA POLYMERASE SIGMA-54 FACTOR"/>
    <property type="match status" value="1"/>
</dbReference>
<dbReference type="Pfam" id="PF00309">
    <property type="entry name" value="Sigma54_AID"/>
    <property type="match status" value="1"/>
</dbReference>
<dbReference type="PROSITE" id="PS00718">
    <property type="entry name" value="SIGMA54_2"/>
    <property type="match status" value="1"/>
</dbReference>
<keyword evidence="5" id="KW-0805">Transcription regulation</keyword>
<dbReference type="GO" id="GO:0003677">
    <property type="term" value="F:DNA binding"/>
    <property type="evidence" value="ECO:0007669"/>
    <property type="project" value="UniProtKB-KW"/>
</dbReference>
<feature type="domain" description="RNA polymerase sigma factor 54 DNA-binding" evidence="9">
    <location>
        <begin position="295"/>
        <end position="453"/>
    </location>
</feature>
<feature type="domain" description="RNA polymerase sigma factor 54 core-binding" evidence="10">
    <location>
        <begin position="93"/>
        <end position="280"/>
    </location>
</feature>
<evidence type="ECO:0000256" key="1">
    <source>
        <dbReference type="ARBA" id="ARBA00008798"/>
    </source>
</evidence>
<protein>
    <submittedName>
        <fullName evidence="11">RNA polymerase sigma-54 factor</fullName>
    </submittedName>
</protein>
<dbReference type="AlphaFoldDB" id="A0A1I3JQG2"/>
<proteinExistence type="inferred from homology"/>
<name>A0A1I3JQG2_9BACL</name>
<dbReference type="NCBIfam" id="TIGR02395">
    <property type="entry name" value="rpoN_sigma"/>
    <property type="match status" value="1"/>
</dbReference>
<keyword evidence="6" id="KW-0731">Sigma factor</keyword>
<evidence type="ECO:0000256" key="8">
    <source>
        <dbReference type="ARBA" id="ARBA00023163"/>
    </source>
</evidence>
<evidence type="ECO:0000256" key="4">
    <source>
        <dbReference type="ARBA" id="ARBA00022695"/>
    </source>
</evidence>
<dbReference type="STRING" id="46223.SAMN05421852_101171"/>
<dbReference type="PROSITE" id="PS50044">
    <property type="entry name" value="SIGMA54_3"/>
    <property type="match status" value="1"/>
</dbReference>
<accession>A0A1I3JQG2</accession>
<evidence type="ECO:0000259" key="9">
    <source>
        <dbReference type="Pfam" id="PF04552"/>
    </source>
</evidence>
<dbReference type="GO" id="GO:0001216">
    <property type="term" value="F:DNA-binding transcription activator activity"/>
    <property type="evidence" value="ECO:0007669"/>
    <property type="project" value="InterPro"/>
</dbReference>
<organism evidence="11 12">
    <name type="scientific">Thermoflavimicrobium dichotomicum</name>
    <dbReference type="NCBI Taxonomy" id="46223"/>
    <lineage>
        <taxon>Bacteria</taxon>
        <taxon>Bacillati</taxon>
        <taxon>Bacillota</taxon>
        <taxon>Bacilli</taxon>
        <taxon>Bacillales</taxon>
        <taxon>Thermoactinomycetaceae</taxon>
        <taxon>Thermoflavimicrobium</taxon>
    </lineage>
</organism>
<evidence type="ECO:0000256" key="3">
    <source>
        <dbReference type="ARBA" id="ARBA00022679"/>
    </source>
</evidence>
<dbReference type="Pfam" id="PF04963">
    <property type="entry name" value="Sigma54_CBD"/>
    <property type="match status" value="1"/>
</dbReference>
<keyword evidence="4" id="KW-0548">Nucleotidyltransferase</keyword>
<keyword evidence="2" id="KW-0240">DNA-directed RNA polymerase</keyword>
<dbReference type="GO" id="GO:0000428">
    <property type="term" value="C:DNA-directed RNA polymerase complex"/>
    <property type="evidence" value="ECO:0007669"/>
    <property type="project" value="UniProtKB-KW"/>
</dbReference>
<reference evidence="11 12" key="1">
    <citation type="submission" date="2016-10" db="EMBL/GenBank/DDBJ databases">
        <authorList>
            <person name="de Groot N.N."/>
        </authorList>
    </citation>
    <scope>NUCLEOTIDE SEQUENCE [LARGE SCALE GENOMIC DNA]</scope>
    <source>
        <strain evidence="11 12">DSM 44778</strain>
    </source>
</reference>
<keyword evidence="7" id="KW-0238">DNA-binding</keyword>
<keyword evidence="12" id="KW-1185">Reference proteome</keyword>
<sequence>MALQLSFDLVQEQRMKLMMTPELRQAIQLLQYSAPELEQYIQEQINENPLLEWTGSEDDEMWRKRAESWINYLNKGNIYGKTTPSSEKHDDFIERIASESDSLYEILLEQLGVMRLDPLVRKVCTYLIGNLDEKGYLDVDYQTACKRFQIDSSIWDTCLEVLHSLDPAGVGARSLAECLVIQLKRKPNPNQLAIEVAHRYLPDVAKGKLKKIAQELEVEVIEIQQAVDEIKKCNPRPGGGYSSRPSVMIYPDVVVEKKADDYCIYLNDPYYSGLRMNKDYIQLIRQAQLGKSATAYLKNWMQSAIWLMKGIEQRRETIYRVAEVIVNKQKRFFEEGVDHLQPLTLKQVGDELGLHESTISRATKHKYMQTPHGLFPFRFFFPSGLATDSGKDLSMKTVKNKIQMLIANEDKTKPLSDQKIAHLLQEKGIHISRRTVAKYREELGIPSSTARKRYND</sequence>
<dbReference type="PRINTS" id="PR00045">
    <property type="entry name" value="SIGMA54FCT"/>
</dbReference>
<evidence type="ECO:0000256" key="7">
    <source>
        <dbReference type="ARBA" id="ARBA00023125"/>
    </source>
</evidence>